<dbReference type="EMBL" id="LJIX01000006">
    <property type="protein sequence ID" value="KQL17938.1"/>
    <property type="molecule type" value="Genomic_DNA"/>
</dbReference>
<dbReference type="PANTHER" id="PTHR30501:SF2">
    <property type="entry name" value="UPF0597 PROTEIN YHAM"/>
    <property type="match status" value="1"/>
</dbReference>
<evidence type="ECO:0000259" key="2">
    <source>
        <dbReference type="Pfam" id="PF03313"/>
    </source>
</evidence>
<gene>
    <name evidence="3" type="ORF">AN957_04485</name>
</gene>
<dbReference type="Pfam" id="PF03313">
    <property type="entry name" value="SDH_alpha"/>
    <property type="match status" value="1"/>
</dbReference>
<feature type="domain" description="Serine dehydratase-like alpha subunit" evidence="2">
    <location>
        <begin position="185"/>
        <end position="419"/>
    </location>
</feature>
<dbReference type="PATRIC" id="fig|1637975.4.peg.581"/>
<dbReference type="GO" id="GO:0080146">
    <property type="term" value="F:L-cysteine desulfhydrase activity"/>
    <property type="evidence" value="ECO:0007669"/>
    <property type="project" value="TreeGrafter"/>
</dbReference>
<evidence type="ECO:0000313" key="4">
    <source>
        <dbReference type="Proteomes" id="UP000050996"/>
    </source>
</evidence>
<evidence type="ECO:0000256" key="1">
    <source>
        <dbReference type="HAMAP-Rule" id="MF_01845"/>
    </source>
</evidence>
<dbReference type="PIRSF" id="PIRSF006054">
    <property type="entry name" value="UCP006054"/>
    <property type="match status" value="1"/>
</dbReference>
<dbReference type="Proteomes" id="UP000050996">
    <property type="component" value="Unassembled WGS sequence"/>
</dbReference>
<dbReference type="InterPro" id="IPR021144">
    <property type="entry name" value="UPF0597"/>
</dbReference>
<dbReference type="PANTHER" id="PTHR30501">
    <property type="entry name" value="UPF0597 PROTEIN YHAM"/>
    <property type="match status" value="1"/>
</dbReference>
<keyword evidence="4" id="KW-1185">Reference proteome</keyword>
<dbReference type="RefSeq" id="WP_053479098.1">
    <property type="nucleotide sequence ID" value="NZ_CP041305.1"/>
</dbReference>
<protein>
    <recommendedName>
        <fullName evidence="1">UPF0597 protein AN957_04485</fullName>
    </recommendedName>
</protein>
<sequence>MEKNKIMSILEKELVVALGCTEPVAIALAAATAKSHIKGTIEKICVKASGNIIKNAKSVGIPGMTGKGLDFAAALGAVAGDPTKNLEVLNGLTNKDELRAIRLIEEGKITAGQAETPKRLYIEVIVETEEQICKVVISDNHSNITLIEVDGKAVYLGGCENIGIQTDEEELEELTIDEIYEWVLHTDINDLTLVKRSIELNQAIGEEGLSGNYGLNVGRTIQDNVKKGILSDDLATAAMSLAAAGSDARMAGSTLPVMANTGSGNQGIAVTLPVVAAALKLQVSEEKMIRAVALSHLITIHIKSKFGRLSALCGVTAAGMGASAAIVYLLDGGIQQVKAAVQNTIGNVSGMICDGAKAGCAMKVSTCSNVAVQSALLALNHQEISSTDGFIHDDVEKSIESFCKLGNEGTRQTDEMILKLMLEK</sequence>
<dbReference type="HAMAP" id="MF_01845">
    <property type="entry name" value="UPF0597"/>
    <property type="match status" value="1"/>
</dbReference>
<proteinExistence type="inferred from homology"/>
<reference evidence="3 4" key="1">
    <citation type="submission" date="2015-09" db="EMBL/GenBank/DDBJ databases">
        <title>Genome sequencing project for genomic taxonomy and phylogenomics of Bacillus-like bacteria.</title>
        <authorList>
            <person name="Liu B."/>
            <person name="Wang J."/>
            <person name="Zhu Y."/>
            <person name="Liu G."/>
            <person name="Chen Q."/>
            <person name="Chen Z."/>
            <person name="Lan J."/>
            <person name="Che J."/>
            <person name="Ge C."/>
            <person name="Shi H."/>
            <person name="Pan Z."/>
            <person name="Liu X."/>
        </authorList>
    </citation>
    <scope>NUCLEOTIDE SEQUENCE [LARGE SCALE GENOMIC DNA]</scope>
    <source>
        <strain evidence="3 4">FJAT-18043</strain>
    </source>
</reference>
<organism evidence="3 4">
    <name type="scientific">Cytobacillus solani</name>
    <dbReference type="NCBI Taxonomy" id="1637975"/>
    <lineage>
        <taxon>Bacteria</taxon>
        <taxon>Bacillati</taxon>
        <taxon>Bacillota</taxon>
        <taxon>Bacilli</taxon>
        <taxon>Bacillales</taxon>
        <taxon>Bacillaceae</taxon>
        <taxon>Cytobacillus</taxon>
    </lineage>
</organism>
<dbReference type="AlphaFoldDB" id="A0A0Q3VFQ8"/>
<comment type="caution">
    <text evidence="3">The sequence shown here is derived from an EMBL/GenBank/DDBJ whole genome shotgun (WGS) entry which is preliminary data.</text>
</comment>
<dbReference type="InterPro" id="IPR005130">
    <property type="entry name" value="Ser_deHydtase-like_asu"/>
</dbReference>
<name>A0A0Q3VFQ8_9BACI</name>
<evidence type="ECO:0000313" key="3">
    <source>
        <dbReference type="EMBL" id="KQL17938.1"/>
    </source>
</evidence>
<accession>A0A0Q3VFQ8</accession>
<dbReference type="STRING" id="1637975.AN957_04485"/>
<dbReference type="GO" id="GO:0019450">
    <property type="term" value="P:L-cysteine catabolic process to pyruvate"/>
    <property type="evidence" value="ECO:0007669"/>
    <property type="project" value="TreeGrafter"/>
</dbReference>
<comment type="similarity">
    <text evidence="1">Belongs to the UPF0597 family.</text>
</comment>